<dbReference type="Gene3D" id="1.20.5.1930">
    <property type="match status" value="1"/>
</dbReference>
<reference evidence="7 8" key="1">
    <citation type="submission" date="2022-05" db="EMBL/GenBank/DDBJ databases">
        <title>Streptomyces sp. nov. RY43-2 isolated from soil of a peat swamp forest.</title>
        <authorList>
            <person name="Kanchanasin P."/>
            <person name="Tanasupawat S."/>
            <person name="Phongsopitanun W."/>
        </authorList>
    </citation>
    <scope>NUCLEOTIDE SEQUENCE [LARGE SCALE GENOMIC DNA]</scope>
    <source>
        <strain evidence="7 8">RY43-2</strain>
    </source>
</reference>
<dbReference type="PANTHER" id="PTHR24421:SF63">
    <property type="entry name" value="SENSOR HISTIDINE KINASE DESK"/>
    <property type="match status" value="1"/>
</dbReference>
<keyword evidence="2 7" id="KW-0418">Kinase</keyword>
<evidence type="ECO:0000256" key="5">
    <source>
        <dbReference type="SAM" id="Phobius"/>
    </source>
</evidence>
<accession>A0ABT0ZFQ7</accession>
<sequence>MTDRQDRFGSADESRGEREAAVPPGDSGVLPAPRSAYALIVAVLLGYALLASVDILSTDVSLTARVTGVLVLLLILGLQLLHSAVGGSRAPLGRKCLTLAAQALLTYLPLLLFRTYWGTMTGYLAGSLLLLLPPLVAWPLYGTVGLSMLVLAVLDGRPVIDGIHLAQTSLLAGLVLYGLTRLTELITQLHAGRGELARQAVAGERLRFARDLHDLLGYSLSAITLKSELIHRLIPTHPAHALKEVDEVLAIAGQSLADVRKVASGFRDLSLRQEIGTTRSMLSAAGIDVRAEVDLGVLSPHVDTALATTLREAVTNLLRHSNASRCGIRAVQQGGSVRLVVENDGVDPACHDPSPHGGNGLGNLHARITAVGGRLESHLGTDGVFRLQAEVPARKPPETNAEVREVVFPPKGSAA</sequence>
<keyword evidence="5" id="KW-0472">Membrane</keyword>
<protein>
    <submittedName>
        <fullName evidence="7">Histidine kinase</fullName>
    </submittedName>
</protein>
<feature type="transmembrane region" description="Helical" evidence="5">
    <location>
        <begin position="62"/>
        <end position="85"/>
    </location>
</feature>
<evidence type="ECO:0000256" key="2">
    <source>
        <dbReference type="ARBA" id="ARBA00022777"/>
    </source>
</evidence>
<evidence type="ECO:0000256" key="4">
    <source>
        <dbReference type="SAM" id="MobiDB-lite"/>
    </source>
</evidence>
<comment type="caution">
    <text evidence="7">The sequence shown here is derived from an EMBL/GenBank/DDBJ whole genome shotgun (WGS) entry which is preliminary data.</text>
</comment>
<dbReference type="InterPro" id="IPR050482">
    <property type="entry name" value="Sensor_HK_TwoCompSys"/>
</dbReference>
<dbReference type="Gene3D" id="3.30.565.10">
    <property type="entry name" value="Histidine kinase-like ATPase, C-terminal domain"/>
    <property type="match status" value="1"/>
</dbReference>
<dbReference type="Proteomes" id="UP001523219">
    <property type="component" value="Unassembled WGS sequence"/>
</dbReference>
<feature type="transmembrane region" description="Helical" evidence="5">
    <location>
        <begin position="36"/>
        <end position="56"/>
    </location>
</feature>
<dbReference type="SUPFAM" id="SSF55874">
    <property type="entry name" value="ATPase domain of HSP90 chaperone/DNA topoisomerase II/histidine kinase"/>
    <property type="match status" value="1"/>
</dbReference>
<dbReference type="PANTHER" id="PTHR24421">
    <property type="entry name" value="NITRATE/NITRITE SENSOR PROTEIN NARX-RELATED"/>
    <property type="match status" value="1"/>
</dbReference>
<feature type="domain" description="Signal transduction histidine kinase subgroup 3 dimerisation and phosphoacceptor" evidence="6">
    <location>
        <begin position="204"/>
        <end position="268"/>
    </location>
</feature>
<feature type="compositionally biased region" description="Basic and acidic residues" evidence="4">
    <location>
        <begin position="1"/>
        <end position="20"/>
    </location>
</feature>
<keyword evidence="5" id="KW-0812">Transmembrane</keyword>
<dbReference type="CDD" id="cd16917">
    <property type="entry name" value="HATPase_UhpB-NarQ-NarX-like"/>
    <property type="match status" value="1"/>
</dbReference>
<name>A0ABT0ZFQ7_9ACTN</name>
<keyword evidence="1" id="KW-0808">Transferase</keyword>
<proteinExistence type="predicted"/>
<dbReference type="EMBL" id="JAMWMR010000013">
    <property type="protein sequence ID" value="MCN9242416.1"/>
    <property type="molecule type" value="Genomic_DNA"/>
</dbReference>
<evidence type="ECO:0000256" key="3">
    <source>
        <dbReference type="ARBA" id="ARBA00023012"/>
    </source>
</evidence>
<dbReference type="GO" id="GO:0016301">
    <property type="term" value="F:kinase activity"/>
    <property type="evidence" value="ECO:0007669"/>
    <property type="project" value="UniProtKB-KW"/>
</dbReference>
<feature type="transmembrane region" description="Helical" evidence="5">
    <location>
        <begin position="97"/>
        <end position="116"/>
    </location>
</feature>
<keyword evidence="5" id="KW-1133">Transmembrane helix</keyword>
<evidence type="ECO:0000259" key="6">
    <source>
        <dbReference type="Pfam" id="PF07730"/>
    </source>
</evidence>
<organism evidence="7 8">
    <name type="scientific">Streptomyces macrolidinus</name>
    <dbReference type="NCBI Taxonomy" id="2952607"/>
    <lineage>
        <taxon>Bacteria</taxon>
        <taxon>Bacillati</taxon>
        <taxon>Actinomycetota</taxon>
        <taxon>Actinomycetes</taxon>
        <taxon>Kitasatosporales</taxon>
        <taxon>Streptomycetaceae</taxon>
        <taxon>Streptomyces</taxon>
    </lineage>
</organism>
<dbReference type="Pfam" id="PF07730">
    <property type="entry name" value="HisKA_3"/>
    <property type="match status" value="1"/>
</dbReference>
<dbReference type="InterPro" id="IPR036890">
    <property type="entry name" value="HATPase_C_sf"/>
</dbReference>
<gene>
    <name evidence="7" type="ORF">NGF19_16715</name>
</gene>
<keyword evidence="3" id="KW-0902">Two-component regulatory system</keyword>
<dbReference type="RefSeq" id="WP_252425725.1">
    <property type="nucleotide sequence ID" value="NZ_JAMWMR010000013.1"/>
</dbReference>
<evidence type="ECO:0000313" key="8">
    <source>
        <dbReference type="Proteomes" id="UP001523219"/>
    </source>
</evidence>
<evidence type="ECO:0000256" key="1">
    <source>
        <dbReference type="ARBA" id="ARBA00022679"/>
    </source>
</evidence>
<dbReference type="InterPro" id="IPR011712">
    <property type="entry name" value="Sig_transdc_His_kin_sub3_dim/P"/>
</dbReference>
<evidence type="ECO:0000313" key="7">
    <source>
        <dbReference type="EMBL" id="MCN9242416.1"/>
    </source>
</evidence>
<keyword evidence="8" id="KW-1185">Reference proteome</keyword>
<feature type="region of interest" description="Disordered" evidence="4">
    <location>
        <begin position="1"/>
        <end position="27"/>
    </location>
</feature>